<dbReference type="CDD" id="cd00882">
    <property type="entry name" value="Ras_like_GTPase"/>
    <property type="match status" value="1"/>
</dbReference>
<organism evidence="3">
    <name type="scientific">Mytilinidion resinicola</name>
    <dbReference type="NCBI Taxonomy" id="574789"/>
    <lineage>
        <taxon>Eukaryota</taxon>
        <taxon>Fungi</taxon>
        <taxon>Dikarya</taxon>
        <taxon>Ascomycota</taxon>
        <taxon>Pezizomycotina</taxon>
        <taxon>Dothideomycetes</taxon>
        <taxon>Pleosporomycetidae</taxon>
        <taxon>Mytilinidiales</taxon>
        <taxon>Mytilinidiaceae</taxon>
        <taxon>Mytilinidion</taxon>
    </lineage>
</organism>
<name>A0A6A6YF24_9PEZI</name>
<evidence type="ECO:0000313" key="5">
    <source>
        <dbReference type="RefSeq" id="XP_033574097.1"/>
    </source>
</evidence>
<dbReference type="GeneID" id="54467467"/>
<reference evidence="5" key="2">
    <citation type="submission" date="2020-04" db="EMBL/GenBank/DDBJ databases">
        <authorList>
            <consortium name="NCBI Genome Project"/>
        </authorList>
    </citation>
    <scope>NUCLEOTIDE SEQUENCE</scope>
    <source>
        <strain evidence="5">CBS 304.34</strain>
    </source>
</reference>
<dbReference type="Proteomes" id="UP000504636">
    <property type="component" value="Unplaced"/>
</dbReference>
<evidence type="ECO:0000259" key="2">
    <source>
        <dbReference type="Pfam" id="PF01926"/>
    </source>
</evidence>
<dbReference type="GO" id="GO:0016787">
    <property type="term" value="F:hydrolase activity"/>
    <property type="evidence" value="ECO:0007669"/>
    <property type="project" value="UniProtKB-KW"/>
</dbReference>
<dbReference type="GO" id="GO:0005525">
    <property type="term" value="F:GTP binding"/>
    <property type="evidence" value="ECO:0007669"/>
    <property type="project" value="InterPro"/>
</dbReference>
<dbReference type="RefSeq" id="XP_033574097.1">
    <property type="nucleotide sequence ID" value="XM_033726574.1"/>
</dbReference>
<dbReference type="OrthoDB" id="8954335at2759"/>
<evidence type="ECO:0000313" key="4">
    <source>
        <dbReference type="Proteomes" id="UP000504636"/>
    </source>
</evidence>
<dbReference type="Pfam" id="PF01926">
    <property type="entry name" value="MMR_HSR1"/>
    <property type="match status" value="1"/>
</dbReference>
<protein>
    <submittedName>
        <fullName evidence="3 5">P-loop containing nucleoside triphosphate hydrolase protein</fullName>
    </submittedName>
</protein>
<reference evidence="5" key="3">
    <citation type="submission" date="2025-04" db="UniProtKB">
        <authorList>
            <consortium name="RefSeq"/>
        </authorList>
    </citation>
    <scope>IDENTIFICATION</scope>
    <source>
        <strain evidence="5">CBS 304.34</strain>
    </source>
</reference>
<evidence type="ECO:0000313" key="3">
    <source>
        <dbReference type="EMBL" id="KAF2807133.1"/>
    </source>
</evidence>
<evidence type="ECO:0000256" key="1">
    <source>
        <dbReference type="SAM" id="MobiDB-lite"/>
    </source>
</evidence>
<gene>
    <name evidence="3 5" type="ORF">BDZ99DRAFT_536259</name>
</gene>
<dbReference type="InterPro" id="IPR027417">
    <property type="entry name" value="P-loop_NTPase"/>
</dbReference>
<sequence>MDSPTDVFIAVMGVTGAGKSTFISKCCKKRIAIGHNLQACTSTVDVYPCKISGSTTVYLVDTPGFDDTNRSDTEVLREIATWLTDSYAAEVKLNGIIYLHRISDVRMQGSAKKNLFMFKKLCGPNALKNVILATTMWDSVREADGAARESELISTPGFWGWMVSQGSKVYRHSGSTRSAFGLIQTLMQDNARITLDLQQQMVNEKKDLDDTDAGKEVQAEIIKERKKFEKMFAEVQQQKEEALYDQDKESARAMAELQEEYNYRIAQLENSSKNLKTNMERLLKDKYQKLEAKMKEQEARHEKEVRRLERERQRQESKLIREKEVARKQTKEARHREREVLEGLQRLQIKNTRHD</sequence>
<reference evidence="3 5" key="1">
    <citation type="journal article" date="2020" name="Stud. Mycol.">
        <title>101 Dothideomycetes genomes: a test case for predicting lifestyles and emergence of pathogens.</title>
        <authorList>
            <person name="Haridas S."/>
            <person name="Albert R."/>
            <person name="Binder M."/>
            <person name="Bloem J."/>
            <person name="Labutti K."/>
            <person name="Salamov A."/>
            <person name="Andreopoulos B."/>
            <person name="Baker S."/>
            <person name="Barry K."/>
            <person name="Bills G."/>
            <person name="Bluhm B."/>
            <person name="Cannon C."/>
            <person name="Castanera R."/>
            <person name="Culley D."/>
            <person name="Daum C."/>
            <person name="Ezra D."/>
            <person name="Gonzalez J."/>
            <person name="Henrissat B."/>
            <person name="Kuo A."/>
            <person name="Liang C."/>
            <person name="Lipzen A."/>
            <person name="Lutzoni F."/>
            <person name="Magnuson J."/>
            <person name="Mondo S."/>
            <person name="Nolan M."/>
            <person name="Ohm R."/>
            <person name="Pangilinan J."/>
            <person name="Park H.-J."/>
            <person name="Ramirez L."/>
            <person name="Alfaro M."/>
            <person name="Sun H."/>
            <person name="Tritt A."/>
            <person name="Yoshinaga Y."/>
            <person name="Zwiers L.-H."/>
            <person name="Turgeon B."/>
            <person name="Goodwin S."/>
            <person name="Spatafora J."/>
            <person name="Crous P."/>
            <person name="Grigoriev I."/>
        </authorList>
    </citation>
    <scope>NUCLEOTIDE SEQUENCE</scope>
    <source>
        <strain evidence="3 5">CBS 304.34</strain>
    </source>
</reference>
<feature type="region of interest" description="Disordered" evidence="1">
    <location>
        <begin position="295"/>
        <end position="339"/>
    </location>
</feature>
<dbReference type="InterPro" id="IPR006073">
    <property type="entry name" value="GTP-bd"/>
</dbReference>
<keyword evidence="3 5" id="KW-0378">Hydrolase</keyword>
<feature type="domain" description="G" evidence="2">
    <location>
        <begin position="9"/>
        <end position="75"/>
    </location>
</feature>
<proteinExistence type="predicted"/>
<accession>A0A6A6YF24</accession>
<dbReference type="Gene3D" id="3.40.50.300">
    <property type="entry name" value="P-loop containing nucleotide triphosphate hydrolases"/>
    <property type="match status" value="1"/>
</dbReference>
<dbReference type="AlphaFoldDB" id="A0A6A6YF24"/>
<dbReference type="EMBL" id="MU003705">
    <property type="protein sequence ID" value="KAF2807133.1"/>
    <property type="molecule type" value="Genomic_DNA"/>
</dbReference>
<keyword evidence="4" id="KW-1185">Reference proteome</keyword>
<dbReference type="SUPFAM" id="SSF52540">
    <property type="entry name" value="P-loop containing nucleoside triphosphate hydrolases"/>
    <property type="match status" value="1"/>
</dbReference>